<dbReference type="EMBL" id="SSTD01017768">
    <property type="protein sequence ID" value="TYJ99062.1"/>
    <property type="molecule type" value="Genomic_DNA"/>
</dbReference>
<dbReference type="Pfam" id="PF13041">
    <property type="entry name" value="PPR_2"/>
    <property type="match status" value="2"/>
</dbReference>
<evidence type="ECO:0000313" key="3">
    <source>
        <dbReference type="EMBL" id="TYJ99062.1"/>
    </source>
</evidence>
<dbReference type="Pfam" id="PF20431">
    <property type="entry name" value="E_motif"/>
    <property type="match status" value="1"/>
</dbReference>
<dbReference type="AlphaFoldDB" id="A0A5D3BH26"/>
<organism evidence="3 4">
    <name type="scientific">Cucumis melo var. makuwa</name>
    <name type="common">Oriental melon</name>
    <dbReference type="NCBI Taxonomy" id="1194695"/>
    <lineage>
        <taxon>Eukaryota</taxon>
        <taxon>Viridiplantae</taxon>
        <taxon>Streptophyta</taxon>
        <taxon>Embryophyta</taxon>
        <taxon>Tracheophyta</taxon>
        <taxon>Spermatophyta</taxon>
        <taxon>Magnoliopsida</taxon>
        <taxon>eudicotyledons</taxon>
        <taxon>Gunneridae</taxon>
        <taxon>Pentapetalae</taxon>
        <taxon>rosids</taxon>
        <taxon>fabids</taxon>
        <taxon>Cucurbitales</taxon>
        <taxon>Cucurbitaceae</taxon>
        <taxon>Benincaseae</taxon>
        <taxon>Cucumis</taxon>
    </lineage>
</organism>
<dbReference type="InterPro" id="IPR046848">
    <property type="entry name" value="E_motif"/>
</dbReference>
<feature type="repeat" description="PPR" evidence="2">
    <location>
        <begin position="237"/>
        <end position="271"/>
    </location>
</feature>
<dbReference type="PROSITE" id="PS51375">
    <property type="entry name" value="PPR"/>
    <property type="match status" value="4"/>
</dbReference>
<dbReference type="InterPro" id="IPR002885">
    <property type="entry name" value="PPR_rpt"/>
</dbReference>
<dbReference type="InterPro" id="IPR046960">
    <property type="entry name" value="PPR_At4g14850-like_plant"/>
</dbReference>
<dbReference type="Pfam" id="PF01535">
    <property type="entry name" value="PPR"/>
    <property type="match status" value="2"/>
</dbReference>
<protein>
    <submittedName>
        <fullName evidence="3">Pentatricopeptide repeat-containing protein</fullName>
    </submittedName>
</protein>
<accession>A0A5D3BH26</accession>
<sequence length="726" mass="81185">MEAQQIITLRTNTKRKIESRGMNRLLEEEAVDEILSFASDFPSHEDEAVDLLLDDANFESDILETRESIVDLTDSNVTDLLDDDDVDIWMHVRQLSLDDLIRHASFPFGASKSAIQALPDVFPTDDFSSSWACAVCMDDEIDAKDGAKQLPSLRISHKSFISKSEDSSVKLEDFYVSFLQRCVQTSDSRHGSAIHAKFLKGFLPFSLFFHNHVLNLYLKCGRLSYGLQLFDEMPERNVVSWSAIIAGFVQHGRPNEALSLFGRMHCDGTIMPNEFTLVSALHACSLTQRLICSYQIYAFIVRLGYGSNVFLMNAFLTALIRHEKLLEALEVFESCLSKDTVSWNAMMAGYLQLAYFELPKFWRRMNLESVKPDNFTFASILTGLAALSEFRLGLQVHGQLVKSGYGNDICVGNSLCDMYIKNQKLLDGFKAFDEMSSSDVCSWTQMASGCLQCGEPMKALEVIYEMKNVGVRLNKFTLATALNSCANLASIEEGKKFHGLRIKLGTDVDVCVDNALLDMYAKCGCMTSANVVFRSMDERSVVSWTTMIMGFAHNGQTKEALQIFDEMRKGEAEPNHITFICVLNACSQGGFIDEAWKYFSSMSADHGIAPSEDHYVCMVNLLGRAGCIKEAEDLILQMPFQPGSLVWQTLLGACLVHGDIETGKRAAEHALNLDRNDPSTYILLSNMFAGGNNWDGVGSLRELMETRDVKKVPGSSWMSNMRRTID</sequence>
<dbReference type="PANTHER" id="PTHR24015">
    <property type="entry name" value="OS07G0578800 PROTEIN-RELATED"/>
    <property type="match status" value="1"/>
</dbReference>
<evidence type="ECO:0000256" key="1">
    <source>
        <dbReference type="ARBA" id="ARBA00022737"/>
    </source>
</evidence>
<dbReference type="InterPro" id="IPR011990">
    <property type="entry name" value="TPR-like_helical_dom_sf"/>
</dbReference>
<reference evidence="3 4" key="1">
    <citation type="submission" date="2019-08" db="EMBL/GenBank/DDBJ databases">
        <title>Draft genome sequences of two oriental melons (Cucumis melo L. var makuwa).</title>
        <authorList>
            <person name="Kwon S.-Y."/>
        </authorList>
    </citation>
    <scope>NUCLEOTIDE SEQUENCE [LARGE SCALE GENOMIC DNA]</scope>
    <source>
        <strain evidence="4">cv. Chang Bougi</strain>
        <tissue evidence="3">Leaf</tissue>
    </source>
</reference>
<dbReference type="GO" id="GO:0009451">
    <property type="term" value="P:RNA modification"/>
    <property type="evidence" value="ECO:0007669"/>
    <property type="project" value="InterPro"/>
</dbReference>
<gene>
    <name evidence="3" type="ORF">E5676_scaffold248G002660</name>
</gene>
<dbReference type="Gene3D" id="1.25.40.10">
    <property type="entry name" value="Tetratricopeptide repeat domain"/>
    <property type="match status" value="4"/>
</dbReference>
<feature type="repeat" description="PPR" evidence="2">
    <location>
        <begin position="575"/>
        <end position="610"/>
    </location>
</feature>
<dbReference type="FunFam" id="1.25.40.10:FF:001681">
    <property type="entry name" value="Pentatricopeptide repeat-containing protein At4g33170 family"/>
    <property type="match status" value="1"/>
</dbReference>
<evidence type="ECO:0000256" key="2">
    <source>
        <dbReference type="PROSITE-ProRule" id="PRU00708"/>
    </source>
</evidence>
<dbReference type="FunFam" id="1.25.40.10:FF:000351">
    <property type="entry name" value="Pentatricopeptide repeat-containing protein"/>
    <property type="match status" value="1"/>
</dbReference>
<evidence type="ECO:0000313" key="4">
    <source>
        <dbReference type="Proteomes" id="UP000321947"/>
    </source>
</evidence>
<feature type="repeat" description="PPR" evidence="2">
    <location>
        <begin position="439"/>
        <end position="473"/>
    </location>
</feature>
<feature type="repeat" description="PPR" evidence="2">
    <location>
        <begin position="540"/>
        <end position="574"/>
    </location>
</feature>
<dbReference type="PANTHER" id="PTHR24015:SF1725">
    <property type="entry name" value="OS04G0676200 PROTEIN"/>
    <property type="match status" value="1"/>
</dbReference>
<dbReference type="NCBIfam" id="TIGR00756">
    <property type="entry name" value="PPR"/>
    <property type="match status" value="4"/>
</dbReference>
<comment type="caution">
    <text evidence="3">The sequence shown here is derived from an EMBL/GenBank/DDBJ whole genome shotgun (WGS) entry which is preliminary data.</text>
</comment>
<dbReference type="GO" id="GO:0003723">
    <property type="term" value="F:RNA binding"/>
    <property type="evidence" value="ECO:0007669"/>
    <property type="project" value="InterPro"/>
</dbReference>
<name>A0A5D3BH26_CUCMM</name>
<proteinExistence type="predicted"/>
<dbReference type="Proteomes" id="UP000321947">
    <property type="component" value="Unassembled WGS sequence"/>
</dbReference>
<keyword evidence="1" id="KW-0677">Repeat</keyword>